<comment type="similarity">
    <text evidence="2">Belongs to the cytochrome P450 family.</text>
</comment>
<dbReference type="SUPFAM" id="SSF48264">
    <property type="entry name" value="Cytochrome P450"/>
    <property type="match status" value="1"/>
</dbReference>
<keyword evidence="6 8" id="KW-0408">Iron</keyword>
<comment type="caution">
    <text evidence="9">The sequence shown here is derived from an EMBL/GenBank/DDBJ whole genome shotgun (WGS) entry which is preliminary data.</text>
</comment>
<sequence>MIDDTLPLLMKGYAWLPDARRRNGEGPLWTRLAGRRAVALHGTDAVHWFYDERNVRRQDALPGPLLDTLFGRGAVHTLDGEAHRTRKAMFLTALREPRAVGELADLAAVEWDRAAERWADREEIVLFDETAEVLTRAVCAWAGVALPEGRDGARRTAEDLVAMVDGFATAGPRHFRARRARKRQEARIADLVTAERTRAAEAGSHTGADVSGADSGVLAAVARHRDSDGSLLDPHTAAVEVLNVVRPTVAVTWFLAFAAHAQHRWPAQRTRLVAGGAEEALAFAQEVRRFYPFAPFVAGLATDEAHWQGEKVPAGTMVLLDLYGLNHDEKLWPDPYVFDPDRFLGRSPDRDTLVPQGGGDPATGHRCPGEDVTVALLATLAPRLARLSYDVPDQDLGIALSRIPARPRSKVVLRNTQGAQAGRPLGAVRTR</sequence>
<evidence type="ECO:0000256" key="8">
    <source>
        <dbReference type="PIRSR" id="PIRSR602401-1"/>
    </source>
</evidence>
<dbReference type="CDD" id="cd11067">
    <property type="entry name" value="CYP152"/>
    <property type="match status" value="1"/>
</dbReference>
<proteinExistence type="inferred from homology"/>
<evidence type="ECO:0000256" key="7">
    <source>
        <dbReference type="ARBA" id="ARBA00023033"/>
    </source>
</evidence>
<keyword evidence="5 9" id="KW-0560">Oxidoreductase</keyword>
<dbReference type="GO" id="GO:0016125">
    <property type="term" value="P:sterol metabolic process"/>
    <property type="evidence" value="ECO:0007669"/>
    <property type="project" value="TreeGrafter"/>
</dbReference>
<dbReference type="GO" id="GO:0004601">
    <property type="term" value="F:peroxidase activity"/>
    <property type="evidence" value="ECO:0007669"/>
    <property type="project" value="UniProtKB-KW"/>
</dbReference>
<organism evidence="9 10">
    <name type="scientific">Streptomyces candidus</name>
    <dbReference type="NCBI Taxonomy" id="67283"/>
    <lineage>
        <taxon>Bacteria</taxon>
        <taxon>Bacillati</taxon>
        <taxon>Actinomycetota</taxon>
        <taxon>Actinomycetes</taxon>
        <taxon>Kitasatosporales</taxon>
        <taxon>Streptomycetaceae</taxon>
        <taxon>Streptomyces</taxon>
    </lineage>
</organism>
<evidence type="ECO:0000256" key="5">
    <source>
        <dbReference type="ARBA" id="ARBA00023002"/>
    </source>
</evidence>
<evidence type="ECO:0000313" key="9">
    <source>
        <dbReference type="EMBL" id="MBB6434580.1"/>
    </source>
</evidence>
<dbReference type="EMBL" id="JACHEM010000002">
    <property type="protein sequence ID" value="MBB6434580.1"/>
    <property type="molecule type" value="Genomic_DNA"/>
</dbReference>
<accession>A0A7X0LN53</accession>
<dbReference type="Pfam" id="PF00067">
    <property type="entry name" value="p450"/>
    <property type="match status" value="1"/>
</dbReference>
<keyword evidence="3 8" id="KW-0349">Heme</keyword>
<dbReference type="AlphaFoldDB" id="A0A7X0LN53"/>
<name>A0A7X0LN53_9ACTN</name>
<keyword evidence="7" id="KW-0503">Monooxygenase</keyword>
<keyword evidence="10" id="KW-1185">Reference proteome</keyword>
<dbReference type="RefSeq" id="WP_185027308.1">
    <property type="nucleotide sequence ID" value="NZ_BNBN01000002.1"/>
</dbReference>
<dbReference type="EC" id="1.11.2.4" evidence="9"/>
<reference evidence="9 10" key="1">
    <citation type="submission" date="2020-08" db="EMBL/GenBank/DDBJ databases">
        <title>Genomic Encyclopedia of Type Strains, Phase IV (KMG-IV): sequencing the most valuable type-strain genomes for metagenomic binning, comparative biology and taxonomic classification.</title>
        <authorList>
            <person name="Goeker M."/>
        </authorList>
    </citation>
    <scope>NUCLEOTIDE SEQUENCE [LARGE SCALE GENOMIC DNA]</scope>
    <source>
        <strain evidence="9 10">DSM 40141</strain>
    </source>
</reference>
<dbReference type="GO" id="GO:0005506">
    <property type="term" value="F:iron ion binding"/>
    <property type="evidence" value="ECO:0007669"/>
    <property type="project" value="InterPro"/>
</dbReference>
<dbReference type="Proteomes" id="UP000540423">
    <property type="component" value="Unassembled WGS sequence"/>
</dbReference>
<evidence type="ECO:0000256" key="2">
    <source>
        <dbReference type="ARBA" id="ARBA00010617"/>
    </source>
</evidence>
<gene>
    <name evidence="9" type="ORF">HNQ79_001028</name>
</gene>
<evidence type="ECO:0000256" key="6">
    <source>
        <dbReference type="ARBA" id="ARBA00023004"/>
    </source>
</evidence>
<keyword evidence="9" id="KW-0575">Peroxidase</keyword>
<dbReference type="PANTHER" id="PTHR24286:SF24">
    <property type="entry name" value="LANOSTEROL 14-ALPHA DEMETHYLASE"/>
    <property type="match status" value="1"/>
</dbReference>
<dbReference type="GO" id="GO:0016705">
    <property type="term" value="F:oxidoreductase activity, acting on paired donors, with incorporation or reduction of molecular oxygen"/>
    <property type="evidence" value="ECO:0007669"/>
    <property type="project" value="InterPro"/>
</dbReference>
<feature type="binding site" description="axial binding residue" evidence="8">
    <location>
        <position position="367"/>
    </location>
    <ligand>
        <name>heme</name>
        <dbReference type="ChEBI" id="CHEBI:30413"/>
    </ligand>
    <ligandPart>
        <name>Fe</name>
        <dbReference type="ChEBI" id="CHEBI:18248"/>
    </ligandPart>
</feature>
<comment type="cofactor">
    <cofactor evidence="1 8">
        <name>heme</name>
        <dbReference type="ChEBI" id="CHEBI:30413"/>
    </cofactor>
</comment>
<dbReference type="InterPro" id="IPR036396">
    <property type="entry name" value="Cyt_P450_sf"/>
</dbReference>
<dbReference type="PRINTS" id="PR00463">
    <property type="entry name" value="EP450I"/>
</dbReference>
<evidence type="ECO:0000256" key="1">
    <source>
        <dbReference type="ARBA" id="ARBA00001971"/>
    </source>
</evidence>
<dbReference type="GO" id="GO:0020037">
    <property type="term" value="F:heme binding"/>
    <property type="evidence" value="ECO:0007669"/>
    <property type="project" value="InterPro"/>
</dbReference>
<keyword evidence="4 8" id="KW-0479">Metal-binding</keyword>
<evidence type="ECO:0000256" key="3">
    <source>
        <dbReference type="ARBA" id="ARBA00022617"/>
    </source>
</evidence>
<evidence type="ECO:0000256" key="4">
    <source>
        <dbReference type="ARBA" id="ARBA00022723"/>
    </source>
</evidence>
<dbReference type="Gene3D" id="1.10.630.10">
    <property type="entry name" value="Cytochrome P450"/>
    <property type="match status" value="1"/>
</dbReference>
<protein>
    <submittedName>
        <fullName evidence="9">Fatty-acid peroxygenase</fullName>
        <ecNumber evidence="9">1.11.2.4</ecNumber>
    </submittedName>
</protein>
<dbReference type="InterPro" id="IPR002401">
    <property type="entry name" value="Cyt_P450_E_grp-I"/>
</dbReference>
<dbReference type="GO" id="GO:0004497">
    <property type="term" value="F:monooxygenase activity"/>
    <property type="evidence" value="ECO:0007669"/>
    <property type="project" value="UniProtKB-KW"/>
</dbReference>
<evidence type="ECO:0000313" key="10">
    <source>
        <dbReference type="Proteomes" id="UP000540423"/>
    </source>
</evidence>
<dbReference type="InterPro" id="IPR001128">
    <property type="entry name" value="Cyt_P450"/>
</dbReference>
<dbReference type="PANTHER" id="PTHR24286">
    <property type="entry name" value="CYTOCHROME P450 26"/>
    <property type="match status" value="1"/>
</dbReference>